<dbReference type="InterPro" id="IPR002525">
    <property type="entry name" value="Transp_IS110-like_N"/>
</dbReference>
<accession>A0A378USL6</accession>
<feature type="domain" description="Transposase IS110-like N-terminal" evidence="1">
    <location>
        <begin position="15"/>
        <end position="170"/>
    </location>
</feature>
<sequence length="410" mass="45041">MSVLEVALDPSTVIVAVDPGKAFNRVWISNGSGLLVDPRSLPVSREGITALELELNKHGPDCPVIAIEATGSLHHSWVVELERRHPGSVRLFAPSETKSARMQLGSGRFKTDDRDCAALTYMARQGGGRRCGQLASVEALRAAVRHRRGLVADRKVAQQRLHDQLNALCPGLSAPAGHGRSLAIETPTGLAVLACAAAFAGRPPQRRSLMRRAPGRLTTSTAQYWVTRWRQCLPPPPDAEQRALRLGRDVDRYRRLRDDIDAIDLEIGTLLSETAGQILTTLPGVASIRAAAFAAHSLPIERFPDAEHLYSATGLAPALYQSATLHRRGRISRQGLAEHRDALMGIAWGLSQFSPSFTERDAELRARGMAPIQARVALARHACRLAYRLLRTQQPFDEQRYRQGRLSSER</sequence>
<organism evidence="3 5">
    <name type="scientific">Mycolicibacterium fortuitum</name>
    <name type="common">Mycobacterium fortuitum</name>
    <dbReference type="NCBI Taxonomy" id="1766"/>
    <lineage>
        <taxon>Bacteria</taxon>
        <taxon>Bacillati</taxon>
        <taxon>Actinomycetota</taxon>
        <taxon>Actinomycetes</taxon>
        <taxon>Mycobacteriales</taxon>
        <taxon>Mycobacteriaceae</taxon>
        <taxon>Mycolicibacterium</taxon>
    </lineage>
</organism>
<evidence type="ECO:0000313" key="3">
    <source>
        <dbReference type="EMBL" id="STZ87835.1"/>
    </source>
</evidence>
<evidence type="ECO:0000259" key="2">
    <source>
        <dbReference type="Pfam" id="PF02371"/>
    </source>
</evidence>
<dbReference type="InterPro" id="IPR003346">
    <property type="entry name" value="Transposase_20"/>
</dbReference>
<dbReference type="GO" id="GO:0004803">
    <property type="term" value="F:transposase activity"/>
    <property type="evidence" value="ECO:0007669"/>
    <property type="project" value="InterPro"/>
</dbReference>
<dbReference type="EMBL" id="UGQY01000004">
    <property type="protein sequence ID" value="SUA03196.1"/>
    <property type="molecule type" value="Genomic_DNA"/>
</dbReference>
<proteinExistence type="predicted"/>
<protein>
    <submittedName>
        <fullName evidence="3">Transposase IS116/IS110/IS902 family</fullName>
    </submittedName>
</protein>
<evidence type="ECO:0000313" key="5">
    <source>
        <dbReference type="Proteomes" id="UP000255389"/>
    </source>
</evidence>
<dbReference type="Pfam" id="PF01548">
    <property type="entry name" value="DEDD_Tnp_IS110"/>
    <property type="match status" value="1"/>
</dbReference>
<name>A0A378USL6_MYCFO</name>
<dbReference type="PANTHER" id="PTHR33055">
    <property type="entry name" value="TRANSPOSASE FOR INSERTION SEQUENCE ELEMENT IS1111A"/>
    <property type="match status" value="1"/>
</dbReference>
<evidence type="ECO:0000313" key="4">
    <source>
        <dbReference type="EMBL" id="SUA03196.1"/>
    </source>
</evidence>
<dbReference type="PANTHER" id="PTHR33055:SF13">
    <property type="entry name" value="TRANSPOSASE"/>
    <property type="match status" value="1"/>
</dbReference>
<dbReference type="NCBIfam" id="NF033542">
    <property type="entry name" value="transpos_IS110"/>
    <property type="match status" value="1"/>
</dbReference>
<dbReference type="AlphaFoldDB" id="A0A378USL6"/>
<dbReference type="InterPro" id="IPR047650">
    <property type="entry name" value="Transpos_IS110"/>
</dbReference>
<evidence type="ECO:0000259" key="1">
    <source>
        <dbReference type="Pfam" id="PF01548"/>
    </source>
</evidence>
<reference evidence="3 5" key="1">
    <citation type="submission" date="2018-06" db="EMBL/GenBank/DDBJ databases">
        <authorList>
            <consortium name="Pathogen Informatics"/>
            <person name="Doyle S."/>
        </authorList>
    </citation>
    <scope>NUCLEOTIDE SEQUENCE [LARGE SCALE GENOMIC DNA]</scope>
    <source>
        <strain evidence="3 5">NCTC1542</strain>
    </source>
</reference>
<dbReference type="Proteomes" id="UP000255389">
    <property type="component" value="Unassembled WGS sequence"/>
</dbReference>
<dbReference type="GO" id="GO:0003677">
    <property type="term" value="F:DNA binding"/>
    <property type="evidence" value="ECO:0007669"/>
    <property type="project" value="InterPro"/>
</dbReference>
<gene>
    <name evidence="3" type="ORF">NCTC1542_02607</name>
    <name evidence="4" type="ORF">NCTC1542_04676</name>
</gene>
<dbReference type="GO" id="GO:0006313">
    <property type="term" value="P:DNA transposition"/>
    <property type="evidence" value="ECO:0007669"/>
    <property type="project" value="InterPro"/>
</dbReference>
<dbReference type="Pfam" id="PF02371">
    <property type="entry name" value="Transposase_20"/>
    <property type="match status" value="1"/>
</dbReference>
<feature type="domain" description="Transposase IS116/IS110/IS902 C-terminal" evidence="2">
    <location>
        <begin position="277"/>
        <end position="359"/>
    </location>
</feature>
<dbReference type="EMBL" id="UGQY01000003">
    <property type="protein sequence ID" value="STZ87835.1"/>
    <property type="molecule type" value="Genomic_DNA"/>
</dbReference>